<keyword evidence="3" id="KW-1003">Cell membrane</keyword>
<feature type="transmembrane region" description="Helical" evidence="8">
    <location>
        <begin position="160"/>
        <end position="179"/>
    </location>
</feature>
<dbReference type="GO" id="GO:0015528">
    <property type="term" value="F:lactose:proton symporter activity"/>
    <property type="evidence" value="ECO:0007669"/>
    <property type="project" value="TreeGrafter"/>
</dbReference>
<evidence type="ECO:0000259" key="9">
    <source>
        <dbReference type="Pfam" id="PF12832"/>
    </source>
</evidence>
<evidence type="ECO:0000313" key="10">
    <source>
        <dbReference type="EMBL" id="KMM36098.1"/>
    </source>
</evidence>
<feature type="domain" description="Major facilitator superfamily associated" evidence="9">
    <location>
        <begin position="9"/>
        <end position="358"/>
    </location>
</feature>
<feature type="transmembrane region" description="Helical" evidence="8">
    <location>
        <begin position="238"/>
        <end position="259"/>
    </location>
</feature>
<comment type="caution">
    <text evidence="10">The sequence shown here is derived from an EMBL/GenBank/DDBJ whole genome shotgun (WGS) entry which is preliminary data.</text>
</comment>
<feature type="transmembrane region" description="Helical" evidence="8">
    <location>
        <begin position="95"/>
        <end position="115"/>
    </location>
</feature>
<feature type="transmembrane region" description="Helical" evidence="8">
    <location>
        <begin position="42"/>
        <end position="61"/>
    </location>
</feature>
<dbReference type="GO" id="GO:0030395">
    <property type="term" value="F:lactose binding"/>
    <property type="evidence" value="ECO:0007669"/>
    <property type="project" value="TreeGrafter"/>
</dbReference>
<evidence type="ECO:0000256" key="4">
    <source>
        <dbReference type="ARBA" id="ARBA00022519"/>
    </source>
</evidence>
<proteinExistence type="predicted"/>
<feature type="transmembrane region" description="Helical" evidence="8">
    <location>
        <begin position="355"/>
        <end position="378"/>
    </location>
</feature>
<dbReference type="PANTHER" id="PTHR23522">
    <property type="entry name" value="BLL5896 PROTEIN"/>
    <property type="match status" value="1"/>
</dbReference>
<evidence type="ECO:0000256" key="8">
    <source>
        <dbReference type="SAM" id="Phobius"/>
    </source>
</evidence>
<reference evidence="10" key="1">
    <citation type="submission" date="2015-06" db="EMBL/GenBank/DDBJ databases">
        <authorList>
            <person name="Liu B."/>
            <person name="Wang J."/>
            <person name="Zhu Y."/>
            <person name="Liu G."/>
            <person name="Chen Q."/>
            <person name="Zheng C."/>
            <person name="Che J."/>
            <person name="Ge C."/>
            <person name="Shi H."/>
            <person name="Pan Z."/>
            <person name="Liu X."/>
        </authorList>
    </citation>
    <scope>NUCLEOTIDE SEQUENCE [LARGE SCALE GENOMIC DNA]</scope>
    <source>
        <strain evidence="10">DSM 16346</strain>
    </source>
</reference>
<dbReference type="InterPro" id="IPR026032">
    <property type="entry name" value="HcaT-like"/>
</dbReference>
<feature type="transmembrane region" description="Helical" evidence="8">
    <location>
        <begin position="266"/>
        <end position="286"/>
    </location>
</feature>
<keyword evidence="4" id="KW-0997">Cell inner membrane</keyword>
<keyword evidence="7 8" id="KW-0472">Membrane</keyword>
<evidence type="ECO:0000256" key="5">
    <source>
        <dbReference type="ARBA" id="ARBA00022692"/>
    </source>
</evidence>
<dbReference type="OrthoDB" id="1650886at2"/>
<feature type="transmembrane region" description="Helical" evidence="8">
    <location>
        <begin position="136"/>
        <end position="154"/>
    </location>
</feature>
<feature type="transmembrane region" description="Helical" evidence="8">
    <location>
        <begin position="73"/>
        <end position="89"/>
    </location>
</feature>
<dbReference type="EMBL" id="LELK01000009">
    <property type="protein sequence ID" value="KMM36098.1"/>
    <property type="molecule type" value="Genomic_DNA"/>
</dbReference>
<evidence type="ECO:0000256" key="1">
    <source>
        <dbReference type="ARBA" id="ARBA00004429"/>
    </source>
</evidence>
<keyword evidence="5 8" id="KW-0812">Transmembrane</keyword>
<organism evidence="10 11">
    <name type="scientific">Guptibacillus hwajinpoensis</name>
    <dbReference type="NCBI Taxonomy" id="208199"/>
    <lineage>
        <taxon>Bacteria</taxon>
        <taxon>Bacillati</taxon>
        <taxon>Bacillota</taxon>
        <taxon>Bacilli</taxon>
        <taxon>Bacillales</taxon>
        <taxon>Guptibacillaceae</taxon>
        <taxon>Guptibacillus</taxon>
    </lineage>
</organism>
<dbReference type="SUPFAM" id="SSF103473">
    <property type="entry name" value="MFS general substrate transporter"/>
    <property type="match status" value="1"/>
</dbReference>
<dbReference type="Proteomes" id="UP000035996">
    <property type="component" value="Unassembled WGS sequence"/>
</dbReference>
<evidence type="ECO:0000256" key="3">
    <source>
        <dbReference type="ARBA" id="ARBA00022475"/>
    </source>
</evidence>
<accession>A0A0J6CSF9</accession>
<dbReference type="PIRSF" id="PIRSF004925">
    <property type="entry name" value="HcaT"/>
    <property type="match status" value="1"/>
</dbReference>
<dbReference type="RefSeq" id="WP_048313075.1">
    <property type="nucleotide sequence ID" value="NZ_CP119526.1"/>
</dbReference>
<gene>
    <name evidence="10" type="ORF">AB986_18325</name>
</gene>
<dbReference type="Gene3D" id="1.20.1250.20">
    <property type="entry name" value="MFS general substrate transporter like domains"/>
    <property type="match status" value="2"/>
</dbReference>
<dbReference type="Pfam" id="PF12832">
    <property type="entry name" value="MFS_1_like"/>
    <property type="match status" value="1"/>
</dbReference>
<keyword evidence="11" id="KW-1185">Reference proteome</keyword>
<name>A0A0J6CSF9_9BACL</name>
<evidence type="ECO:0000313" key="11">
    <source>
        <dbReference type="Proteomes" id="UP000035996"/>
    </source>
</evidence>
<dbReference type="InterPro" id="IPR024989">
    <property type="entry name" value="MFS_assoc_dom"/>
</dbReference>
<feature type="transmembrane region" description="Helical" evidence="8">
    <location>
        <begin position="7"/>
        <end position="30"/>
    </location>
</feature>
<keyword evidence="6 8" id="KW-1133">Transmembrane helix</keyword>
<evidence type="ECO:0000256" key="6">
    <source>
        <dbReference type="ARBA" id="ARBA00022989"/>
    </source>
</evidence>
<dbReference type="STRING" id="157733.AB986_18325"/>
<dbReference type="InterPro" id="IPR036259">
    <property type="entry name" value="MFS_trans_sf"/>
</dbReference>
<sequence>MNKRDSIFYLSLFLFFFHASNTIIISYMPVYFQHSGMSESKIGSILAIGPLAAILAQPFWGYISDKNGTIKKVLLVTLIGVFIVSVFLLTSQTYAFILISAAIFYVFMSPTGALGDSLAVKTAAQFNKNFGSIRTWGSIGFASSTLLVGQFFSFAGIEFILLPFLFMITIAFLTAAKISDVKTVNKPVTILDAIRIGKNPRFLFFLVSIMFLTIPHRANDSFIGIYMTELGGKESQIGIAWFVAVASEAVIFATSHYWFRKYNEVVFIFIAGLIYAIRWIILAYVTGPVGAILMQVLHGVTFGVFYVSAFQYVTKLVPINLQATGHLLFISVFFGLSGILGSLFGGIIFEEDSGSALYSLMGYMSLVGCGVLLVYMFFDRKMTRSKTSYA</sequence>
<evidence type="ECO:0000256" key="7">
    <source>
        <dbReference type="ARBA" id="ARBA00023136"/>
    </source>
</evidence>
<keyword evidence="2" id="KW-0813">Transport</keyword>
<dbReference type="GO" id="GO:0005886">
    <property type="term" value="C:plasma membrane"/>
    <property type="evidence" value="ECO:0007669"/>
    <property type="project" value="UniProtKB-SubCell"/>
</dbReference>
<dbReference type="PANTHER" id="PTHR23522:SF10">
    <property type="entry name" value="3-PHENYLPROPIONIC ACID TRANSPORTER-RELATED"/>
    <property type="match status" value="1"/>
</dbReference>
<dbReference type="PATRIC" id="fig|157733.3.peg.1609"/>
<feature type="transmembrane region" description="Helical" evidence="8">
    <location>
        <begin position="292"/>
        <end position="313"/>
    </location>
</feature>
<protein>
    <submittedName>
        <fullName evidence="10">MFS transporter</fullName>
    </submittedName>
</protein>
<feature type="transmembrane region" description="Helical" evidence="8">
    <location>
        <begin position="325"/>
        <end position="349"/>
    </location>
</feature>
<dbReference type="AlphaFoldDB" id="A0A0J6CSF9"/>
<comment type="subcellular location">
    <subcellularLocation>
        <location evidence="1">Cell inner membrane</location>
        <topology evidence="1">Multi-pass membrane protein</topology>
    </subcellularLocation>
</comment>
<evidence type="ECO:0000256" key="2">
    <source>
        <dbReference type="ARBA" id="ARBA00022448"/>
    </source>
</evidence>
<feature type="transmembrane region" description="Helical" evidence="8">
    <location>
        <begin position="200"/>
        <end position="218"/>
    </location>
</feature>